<reference evidence="1" key="1">
    <citation type="journal article" date="2014" name="Front. Microbiol.">
        <title>High frequency of phylogenetically diverse reductive dehalogenase-homologous genes in deep subseafloor sedimentary metagenomes.</title>
        <authorList>
            <person name="Kawai M."/>
            <person name="Futagami T."/>
            <person name="Toyoda A."/>
            <person name="Takaki Y."/>
            <person name="Nishi S."/>
            <person name="Hori S."/>
            <person name="Arai W."/>
            <person name="Tsubouchi T."/>
            <person name="Morono Y."/>
            <person name="Uchiyama I."/>
            <person name="Ito T."/>
            <person name="Fujiyama A."/>
            <person name="Inagaki F."/>
            <person name="Takami H."/>
        </authorList>
    </citation>
    <scope>NUCLEOTIDE SEQUENCE</scope>
    <source>
        <strain evidence="1">Expedition CK06-06</strain>
    </source>
</reference>
<comment type="caution">
    <text evidence="1">The sequence shown here is derived from an EMBL/GenBank/DDBJ whole genome shotgun (WGS) entry which is preliminary data.</text>
</comment>
<organism evidence="1">
    <name type="scientific">marine sediment metagenome</name>
    <dbReference type="NCBI Taxonomy" id="412755"/>
    <lineage>
        <taxon>unclassified sequences</taxon>
        <taxon>metagenomes</taxon>
        <taxon>ecological metagenomes</taxon>
    </lineage>
</organism>
<dbReference type="AlphaFoldDB" id="X0WZR0"/>
<proteinExistence type="predicted"/>
<sequence>SAAFERFGEGSRRNESIERYIWSDRLTDRMLEYVKDGEYGMLWMRSRDLDRNLKLSKYDASISYIKWLRSGELERKQTAIDETRPKE</sequence>
<dbReference type="EMBL" id="BARS01047106">
    <property type="protein sequence ID" value="GAG36434.1"/>
    <property type="molecule type" value="Genomic_DNA"/>
</dbReference>
<gene>
    <name evidence="1" type="ORF">S01H1_70806</name>
</gene>
<protein>
    <submittedName>
        <fullName evidence="1">Uncharacterized protein</fullName>
    </submittedName>
</protein>
<evidence type="ECO:0000313" key="1">
    <source>
        <dbReference type="EMBL" id="GAG36434.1"/>
    </source>
</evidence>
<accession>X0WZR0</accession>
<feature type="non-terminal residue" evidence="1">
    <location>
        <position position="1"/>
    </location>
</feature>
<name>X0WZR0_9ZZZZ</name>